<evidence type="ECO:0000313" key="3">
    <source>
        <dbReference type="Proteomes" id="UP000075886"/>
    </source>
</evidence>
<proteinExistence type="predicted"/>
<evidence type="ECO:0000313" key="2">
    <source>
        <dbReference type="EnsemblMetazoa" id="AFAF008185-PA"/>
    </source>
</evidence>
<accession>A0A182QDW5</accession>
<keyword evidence="3" id="KW-1185">Reference proteome</keyword>
<dbReference type="AlphaFoldDB" id="A0A182QDW5"/>
<reference evidence="2" key="2">
    <citation type="submission" date="2020-05" db="UniProtKB">
        <authorList>
            <consortium name="EnsemblMetazoa"/>
        </authorList>
    </citation>
    <scope>IDENTIFICATION</scope>
    <source>
        <strain evidence="2">FAR1</strain>
    </source>
</reference>
<dbReference type="STRING" id="69004.A0A182QDW5"/>
<dbReference type="EnsemblMetazoa" id="AFAF008185-RA">
    <property type="protein sequence ID" value="AFAF008185-PA"/>
    <property type="gene ID" value="AFAF008185"/>
</dbReference>
<dbReference type="EMBL" id="AXCN02001973">
    <property type="status" value="NOT_ANNOTATED_CDS"/>
    <property type="molecule type" value="Genomic_DNA"/>
</dbReference>
<protein>
    <submittedName>
        <fullName evidence="2">Uncharacterized protein</fullName>
    </submittedName>
</protein>
<evidence type="ECO:0000256" key="1">
    <source>
        <dbReference type="SAM" id="MobiDB-lite"/>
    </source>
</evidence>
<sequence length="162" mass="17771">MSERREDDSLEEILGSRIKATKKSVNDFKLEDLFGAISFSKDSISKYPNTVPFAKSSTKNVAASGAIADIFDNSDAKPSHSSANVAPRRKNQQQIFVSNNSNLSTDKFSGINASFKLFPWDDIPKNGAEKKQWNGDSGVLTYAGTGNEHTGRTDWAAKYLSK</sequence>
<name>A0A182QDW5_9DIPT</name>
<dbReference type="Proteomes" id="UP000075886">
    <property type="component" value="Unassembled WGS sequence"/>
</dbReference>
<dbReference type="VEuPathDB" id="VectorBase:AFAF008185"/>
<reference evidence="3" key="1">
    <citation type="submission" date="2014-01" db="EMBL/GenBank/DDBJ databases">
        <title>The Genome Sequence of Anopheles farauti FAR1 (V2).</title>
        <authorList>
            <consortium name="The Broad Institute Genomics Platform"/>
            <person name="Neafsey D.E."/>
            <person name="Besansky N."/>
            <person name="Howell P."/>
            <person name="Walton C."/>
            <person name="Young S.K."/>
            <person name="Zeng Q."/>
            <person name="Gargeya S."/>
            <person name="Fitzgerald M."/>
            <person name="Haas B."/>
            <person name="Abouelleil A."/>
            <person name="Allen A.W."/>
            <person name="Alvarado L."/>
            <person name="Arachchi H.M."/>
            <person name="Berlin A.M."/>
            <person name="Chapman S.B."/>
            <person name="Gainer-Dewar J."/>
            <person name="Goldberg J."/>
            <person name="Griggs A."/>
            <person name="Gujja S."/>
            <person name="Hansen M."/>
            <person name="Howarth C."/>
            <person name="Imamovic A."/>
            <person name="Ireland A."/>
            <person name="Larimer J."/>
            <person name="McCowan C."/>
            <person name="Murphy C."/>
            <person name="Pearson M."/>
            <person name="Poon T.W."/>
            <person name="Priest M."/>
            <person name="Roberts A."/>
            <person name="Saif S."/>
            <person name="Shea T."/>
            <person name="Sisk P."/>
            <person name="Sykes S."/>
            <person name="Wortman J."/>
            <person name="Nusbaum C."/>
            <person name="Birren B."/>
        </authorList>
    </citation>
    <scope>NUCLEOTIDE SEQUENCE [LARGE SCALE GENOMIC DNA]</scope>
    <source>
        <strain evidence="3">FAR1</strain>
    </source>
</reference>
<feature type="region of interest" description="Disordered" evidence="1">
    <location>
        <begin position="73"/>
        <end position="92"/>
    </location>
</feature>
<organism evidence="2 3">
    <name type="scientific">Anopheles farauti</name>
    <dbReference type="NCBI Taxonomy" id="69004"/>
    <lineage>
        <taxon>Eukaryota</taxon>
        <taxon>Metazoa</taxon>
        <taxon>Ecdysozoa</taxon>
        <taxon>Arthropoda</taxon>
        <taxon>Hexapoda</taxon>
        <taxon>Insecta</taxon>
        <taxon>Pterygota</taxon>
        <taxon>Neoptera</taxon>
        <taxon>Endopterygota</taxon>
        <taxon>Diptera</taxon>
        <taxon>Nematocera</taxon>
        <taxon>Culicoidea</taxon>
        <taxon>Culicidae</taxon>
        <taxon>Anophelinae</taxon>
        <taxon>Anopheles</taxon>
    </lineage>
</organism>